<dbReference type="InterPro" id="IPR007428">
    <property type="entry name" value="MlaA"/>
</dbReference>
<organism evidence="4 5">
    <name type="scientific">Neoroseomonas marina</name>
    <dbReference type="NCBI Taxonomy" id="1232220"/>
    <lineage>
        <taxon>Bacteria</taxon>
        <taxon>Pseudomonadati</taxon>
        <taxon>Pseudomonadota</taxon>
        <taxon>Alphaproteobacteria</taxon>
        <taxon>Acetobacterales</taxon>
        <taxon>Acetobacteraceae</taxon>
        <taxon>Neoroseomonas</taxon>
    </lineage>
</organism>
<name>A0A848EB49_9PROT</name>
<accession>A0A848EB49</accession>
<gene>
    <name evidence="4" type="ORF">GWK16_08935</name>
</gene>
<reference evidence="4 5" key="1">
    <citation type="submission" date="2020-03" db="EMBL/GenBank/DDBJ databases">
        <authorList>
            <person name="Sun Q."/>
        </authorList>
    </citation>
    <scope>NUCLEOTIDE SEQUENCE [LARGE SCALE GENOMIC DNA]</scope>
    <source>
        <strain evidence="4 5">JC162</strain>
    </source>
</reference>
<keyword evidence="2 3" id="KW-0732">Signal</keyword>
<dbReference type="GO" id="GO:0120010">
    <property type="term" value="P:intermembrane phospholipid transfer"/>
    <property type="evidence" value="ECO:0007669"/>
    <property type="project" value="TreeGrafter"/>
</dbReference>
<dbReference type="PANTHER" id="PTHR30035:SF3">
    <property type="entry name" value="INTERMEMBRANE PHOSPHOLIPID TRANSPORT SYSTEM LIPOPROTEIN MLAA"/>
    <property type="match status" value="1"/>
</dbReference>
<evidence type="ECO:0000313" key="4">
    <source>
        <dbReference type="EMBL" id="NMJ41362.1"/>
    </source>
</evidence>
<dbReference type="PANTHER" id="PTHR30035">
    <property type="entry name" value="LIPOPROTEIN VACJ-RELATED"/>
    <property type="match status" value="1"/>
</dbReference>
<dbReference type="GO" id="GO:0016020">
    <property type="term" value="C:membrane"/>
    <property type="evidence" value="ECO:0007669"/>
    <property type="project" value="InterPro"/>
</dbReference>
<evidence type="ECO:0000313" key="5">
    <source>
        <dbReference type="Proteomes" id="UP000548582"/>
    </source>
</evidence>
<dbReference type="Proteomes" id="UP000548582">
    <property type="component" value="Unassembled WGS sequence"/>
</dbReference>
<feature type="signal peptide" evidence="3">
    <location>
        <begin position="1"/>
        <end position="19"/>
    </location>
</feature>
<protein>
    <submittedName>
        <fullName evidence="4">VacJ family lipoprotein</fullName>
    </submittedName>
</protein>
<keyword evidence="5" id="KW-1185">Reference proteome</keyword>
<dbReference type="RefSeq" id="WP_170053572.1">
    <property type="nucleotide sequence ID" value="NZ_JABBKX010000002.1"/>
</dbReference>
<dbReference type="PRINTS" id="PR01805">
    <property type="entry name" value="VACJLIPOPROT"/>
</dbReference>
<evidence type="ECO:0000256" key="1">
    <source>
        <dbReference type="ARBA" id="ARBA00010634"/>
    </source>
</evidence>
<dbReference type="EMBL" id="JABBKX010000002">
    <property type="protein sequence ID" value="NMJ41362.1"/>
    <property type="molecule type" value="Genomic_DNA"/>
</dbReference>
<comment type="caution">
    <text evidence="4">The sequence shown here is derived from an EMBL/GenBank/DDBJ whole genome shotgun (WGS) entry which is preliminary data.</text>
</comment>
<dbReference type="AlphaFoldDB" id="A0A848EB49"/>
<proteinExistence type="inferred from homology"/>
<feature type="chain" id="PRO_5032992922" evidence="3">
    <location>
        <begin position="20"/>
        <end position="218"/>
    </location>
</feature>
<keyword evidence="4" id="KW-0449">Lipoprotein</keyword>
<sequence>MVLRVAALLLILLAAPARAEAPPDPFEEANRGIQAFNDLLRQHVLGPVASFYVETTPQPVRAGIARALSNLGEPVTAVNALLAGEVEIARNAAMRFGINTVLGYGGVQDAAAERGHAPRPFTLGDAACRWGVPAGPYLVLPVLGPSSLRDAVAQMVTGVALSQAVGSEAVTAWASGLGFTDYAEIHRDLTQAEAFSLDPYALHRAAWSQRRAATCPSD</sequence>
<comment type="similarity">
    <text evidence="1">Belongs to the MlaA family.</text>
</comment>
<dbReference type="Pfam" id="PF04333">
    <property type="entry name" value="MlaA"/>
    <property type="match status" value="1"/>
</dbReference>
<evidence type="ECO:0000256" key="2">
    <source>
        <dbReference type="ARBA" id="ARBA00022729"/>
    </source>
</evidence>
<evidence type="ECO:0000256" key="3">
    <source>
        <dbReference type="SAM" id="SignalP"/>
    </source>
</evidence>